<feature type="domain" description="Aminoglycoside phosphotransferase" evidence="1">
    <location>
        <begin position="3"/>
        <end position="209"/>
    </location>
</feature>
<comment type="caution">
    <text evidence="2">The sequence shown here is derived from an EMBL/GenBank/DDBJ whole genome shotgun (WGS) entry which is preliminary data.</text>
</comment>
<dbReference type="Proteomes" id="UP000460435">
    <property type="component" value="Unassembled WGS sequence"/>
</dbReference>
<proteinExistence type="predicted"/>
<dbReference type="AlphaFoldDB" id="A0A7K3M6K4"/>
<evidence type="ECO:0000313" key="2">
    <source>
        <dbReference type="EMBL" id="NDL58860.1"/>
    </source>
</evidence>
<evidence type="ECO:0000259" key="1">
    <source>
        <dbReference type="Pfam" id="PF01636"/>
    </source>
</evidence>
<sequence length="298" mass="33173">MQVSAAQGAFVVRVSPEWVDVDRLTAVQAVREHLRGQGWPIPQTIRTRSDRGLAPWRGRLVEVERYVEPRGTSMTTWPAINAGIRWLARLHEDLRAVSASPAAANPPMANHLEADAVVAPMIAGIGAWNLSPEEASYLKAAERLAVTLTEESRGFELPRQLVHGDFWAGNVYISGNQLTLLLDMDFLGERPRVDDLAVTLFFINEHIGRDDTSQARIATLRNLVDFYDAAVTVPLSPTERAALPYAILRTPLTFLRDLAYLGPSSRLELTTLRGPEYEWALNLLETPGWRTAFCDPHS</sequence>
<keyword evidence="2" id="KW-0808">Transferase</keyword>
<accession>A0A7K3M6K4</accession>
<organism evidence="2 3">
    <name type="scientific">Phytoactinopolyspora mesophila</name>
    <dbReference type="NCBI Taxonomy" id="2650750"/>
    <lineage>
        <taxon>Bacteria</taxon>
        <taxon>Bacillati</taxon>
        <taxon>Actinomycetota</taxon>
        <taxon>Actinomycetes</taxon>
        <taxon>Jiangellales</taxon>
        <taxon>Jiangellaceae</taxon>
        <taxon>Phytoactinopolyspora</taxon>
    </lineage>
</organism>
<protein>
    <submittedName>
        <fullName evidence="2">Phosphotransferase</fullName>
    </submittedName>
</protein>
<dbReference type="Pfam" id="PF01636">
    <property type="entry name" value="APH"/>
    <property type="match status" value="1"/>
</dbReference>
<dbReference type="InterPro" id="IPR002575">
    <property type="entry name" value="Aminoglycoside_PTrfase"/>
</dbReference>
<dbReference type="Gene3D" id="3.90.1200.10">
    <property type="match status" value="1"/>
</dbReference>
<name>A0A7K3M6K4_9ACTN</name>
<dbReference type="InterPro" id="IPR011009">
    <property type="entry name" value="Kinase-like_dom_sf"/>
</dbReference>
<gene>
    <name evidence="2" type="ORF">F7O44_17450</name>
</gene>
<dbReference type="SUPFAM" id="SSF56112">
    <property type="entry name" value="Protein kinase-like (PK-like)"/>
    <property type="match status" value="1"/>
</dbReference>
<dbReference type="EMBL" id="WLZY01000006">
    <property type="protein sequence ID" value="NDL58860.1"/>
    <property type="molecule type" value="Genomic_DNA"/>
</dbReference>
<reference evidence="2 3" key="1">
    <citation type="submission" date="2019-11" db="EMBL/GenBank/DDBJ databases">
        <authorList>
            <person name="Li X.-J."/>
            <person name="Feng X.-M."/>
        </authorList>
    </citation>
    <scope>NUCLEOTIDE SEQUENCE [LARGE SCALE GENOMIC DNA]</scope>
    <source>
        <strain evidence="2 3">XMNu-373</strain>
    </source>
</reference>
<evidence type="ECO:0000313" key="3">
    <source>
        <dbReference type="Proteomes" id="UP000460435"/>
    </source>
</evidence>
<dbReference type="GO" id="GO:0016740">
    <property type="term" value="F:transferase activity"/>
    <property type="evidence" value="ECO:0007669"/>
    <property type="project" value="UniProtKB-KW"/>
</dbReference>
<keyword evidence="3" id="KW-1185">Reference proteome</keyword>